<dbReference type="Gene3D" id="3.30.470.20">
    <property type="entry name" value="ATP-grasp fold, B domain"/>
    <property type="match status" value="1"/>
</dbReference>
<evidence type="ECO:0000256" key="3">
    <source>
        <dbReference type="ARBA" id="ARBA00005174"/>
    </source>
</evidence>
<evidence type="ECO:0000256" key="12">
    <source>
        <dbReference type="HAMAP-Rule" id="MF_00138"/>
    </source>
</evidence>
<dbReference type="InterPro" id="IPR020561">
    <property type="entry name" value="PRibGlycinamid_synth_ATP-grasp"/>
</dbReference>
<dbReference type="SUPFAM" id="SSF56059">
    <property type="entry name" value="Glutathione synthetase ATP-binding domain-like"/>
    <property type="match status" value="1"/>
</dbReference>
<evidence type="ECO:0000259" key="14">
    <source>
        <dbReference type="PROSITE" id="PS50975"/>
    </source>
</evidence>
<comment type="catalytic activity">
    <reaction evidence="12">
        <text>5-phospho-beta-D-ribosylamine + glycine + ATP = N(1)-(5-phospho-beta-D-ribosyl)glycinamide + ADP + phosphate + H(+)</text>
        <dbReference type="Rhea" id="RHEA:17453"/>
        <dbReference type="ChEBI" id="CHEBI:15378"/>
        <dbReference type="ChEBI" id="CHEBI:30616"/>
        <dbReference type="ChEBI" id="CHEBI:43474"/>
        <dbReference type="ChEBI" id="CHEBI:57305"/>
        <dbReference type="ChEBI" id="CHEBI:58681"/>
        <dbReference type="ChEBI" id="CHEBI:143788"/>
        <dbReference type="ChEBI" id="CHEBI:456216"/>
        <dbReference type="EC" id="6.3.4.13"/>
    </reaction>
</comment>
<gene>
    <name evidence="12 15" type="primary">purD</name>
    <name evidence="15" type="ORF">H8J70_00670</name>
</gene>
<dbReference type="Gene3D" id="3.90.600.10">
    <property type="entry name" value="Phosphoribosylglycinamide synthetase, C-terminal domain"/>
    <property type="match status" value="1"/>
</dbReference>
<evidence type="ECO:0000256" key="1">
    <source>
        <dbReference type="ARBA" id="ARBA00001936"/>
    </source>
</evidence>
<sequence>MKVAVIGGGGREHALAVTLAKSPSVEKLYALPGSDAMAAVAQCVPVGVEDLSGIAAFCEKEGVDLVVVGPEVPLTEGLADVCQAKGIAVFGPNKAAAQMEGSKVFAKNLMKKYNVPTAAYASFTDGAAAKDYITAQGAPIVVKADGLAAGKGVVVAQTVDEALAAVDAIMEDRIFGESGGRIVIEECMVGEEASLLAFVDGKTIVPMISAQDHKRIFDGDKGPNTGGMGAYAPAPVMTPELTRTVYDTILVPVVKGLAAEGITYQGCLYAGLMITADGPKVVEFNCRFGDPETQAVLPLLDGDLAQIMLACAKGTLTADMVHWKQASACCVIMASKGYPESSHKGDVISGLDSVAPDVQVFHSGTKVVDGQYVTNGGRVLGVTALGATLQEAIDQAYANVRRISFDGQQVRQDIGAKGLRHLGK</sequence>
<name>A0ABR6VF43_9FIRM</name>
<evidence type="ECO:0000256" key="6">
    <source>
        <dbReference type="ARBA" id="ARBA00022741"/>
    </source>
</evidence>
<dbReference type="SMART" id="SM01210">
    <property type="entry name" value="GARS_C"/>
    <property type="match status" value="1"/>
</dbReference>
<evidence type="ECO:0000256" key="8">
    <source>
        <dbReference type="ARBA" id="ARBA00022840"/>
    </source>
</evidence>
<comment type="cofactor">
    <cofactor evidence="2">
        <name>Mg(2+)</name>
        <dbReference type="ChEBI" id="CHEBI:18420"/>
    </cofactor>
</comment>
<dbReference type="InterPro" id="IPR020559">
    <property type="entry name" value="PRibGlycinamide_synth_CS"/>
</dbReference>
<dbReference type="InterPro" id="IPR020560">
    <property type="entry name" value="PRibGlycinamide_synth_C-dom"/>
</dbReference>
<dbReference type="SUPFAM" id="SSF52440">
    <property type="entry name" value="PreATP-grasp domain"/>
    <property type="match status" value="1"/>
</dbReference>
<evidence type="ECO:0000256" key="4">
    <source>
        <dbReference type="ARBA" id="ARBA00013255"/>
    </source>
</evidence>
<comment type="similarity">
    <text evidence="9 12">Belongs to the GARS family.</text>
</comment>
<keyword evidence="7 12" id="KW-0658">Purine biosynthesis</keyword>
<dbReference type="SUPFAM" id="SSF51246">
    <property type="entry name" value="Rudiment single hybrid motif"/>
    <property type="match status" value="1"/>
</dbReference>
<dbReference type="InterPro" id="IPR016185">
    <property type="entry name" value="PreATP-grasp_dom_sf"/>
</dbReference>
<evidence type="ECO:0000256" key="9">
    <source>
        <dbReference type="ARBA" id="ARBA00038345"/>
    </source>
</evidence>
<dbReference type="Gene3D" id="3.40.50.20">
    <property type="match status" value="1"/>
</dbReference>
<dbReference type="Pfam" id="PF02843">
    <property type="entry name" value="GARS_C"/>
    <property type="match status" value="1"/>
</dbReference>
<dbReference type="Proteomes" id="UP000606870">
    <property type="component" value="Unassembled WGS sequence"/>
</dbReference>
<dbReference type="EMBL" id="JACOGK010000001">
    <property type="protein sequence ID" value="MBC3535781.1"/>
    <property type="molecule type" value="Genomic_DNA"/>
</dbReference>
<dbReference type="InterPro" id="IPR000115">
    <property type="entry name" value="PRibGlycinamide_synth"/>
</dbReference>
<keyword evidence="16" id="KW-1185">Reference proteome</keyword>
<dbReference type="PROSITE" id="PS50975">
    <property type="entry name" value="ATP_GRASP"/>
    <property type="match status" value="1"/>
</dbReference>
<keyword evidence="6 13" id="KW-0547">Nucleotide-binding</keyword>
<protein>
    <recommendedName>
        <fullName evidence="4 12">Phosphoribosylamine--glycine ligase</fullName>
        <ecNumber evidence="4 12">6.3.4.13</ecNumber>
    </recommendedName>
    <alternativeName>
        <fullName evidence="12">GARS</fullName>
    </alternativeName>
    <alternativeName>
        <fullName evidence="10 12">Glycinamide ribonucleotide synthetase</fullName>
    </alternativeName>
    <alternativeName>
        <fullName evidence="11 12">Phosphoribosylglycinamide synthetase</fullName>
    </alternativeName>
</protein>
<accession>A0ABR6VF43</accession>
<dbReference type="InterPro" id="IPR011054">
    <property type="entry name" value="Rudment_hybrid_motif"/>
</dbReference>
<evidence type="ECO:0000256" key="2">
    <source>
        <dbReference type="ARBA" id="ARBA00001946"/>
    </source>
</evidence>
<proteinExistence type="inferred from homology"/>
<dbReference type="SMART" id="SM01209">
    <property type="entry name" value="GARS_A"/>
    <property type="match status" value="1"/>
</dbReference>
<evidence type="ECO:0000256" key="7">
    <source>
        <dbReference type="ARBA" id="ARBA00022755"/>
    </source>
</evidence>
<dbReference type="Pfam" id="PF01071">
    <property type="entry name" value="GARS_A"/>
    <property type="match status" value="1"/>
</dbReference>
<dbReference type="HAMAP" id="MF_00138">
    <property type="entry name" value="GARS"/>
    <property type="match status" value="1"/>
</dbReference>
<comment type="pathway">
    <text evidence="3 12">Purine metabolism; IMP biosynthesis via de novo pathway; N(1)-(5-phospho-D-ribosyl)glycinamide from 5-phospho-alpha-D-ribose 1-diphosphate: step 2/2.</text>
</comment>
<dbReference type="RefSeq" id="WP_186501832.1">
    <property type="nucleotide sequence ID" value="NZ_JACOGK010000001.1"/>
</dbReference>
<evidence type="ECO:0000313" key="15">
    <source>
        <dbReference type="EMBL" id="MBC3535781.1"/>
    </source>
</evidence>
<organism evidence="15 16">
    <name type="scientific">Megasphaera hominis</name>
    <dbReference type="NCBI Taxonomy" id="159836"/>
    <lineage>
        <taxon>Bacteria</taxon>
        <taxon>Bacillati</taxon>
        <taxon>Bacillota</taxon>
        <taxon>Negativicutes</taxon>
        <taxon>Veillonellales</taxon>
        <taxon>Veillonellaceae</taxon>
        <taxon>Megasphaera</taxon>
    </lineage>
</organism>
<dbReference type="GO" id="GO:0004637">
    <property type="term" value="F:phosphoribosylamine-glycine ligase activity"/>
    <property type="evidence" value="ECO:0007669"/>
    <property type="project" value="UniProtKB-EC"/>
</dbReference>
<dbReference type="Pfam" id="PF02844">
    <property type="entry name" value="GARS_N"/>
    <property type="match status" value="1"/>
</dbReference>
<evidence type="ECO:0000256" key="5">
    <source>
        <dbReference type="ARBA" id="ARBA00022598"/>
    </source>
</evidence>
<comment type="cofactor">
    <cofactor evidence="1">
        <name>Mn(2+)</name>
        <dbReference type="ChEBI" id="CHEBI:29035"/>
    </cofactor>
</comment>
<feature type="domain" description="ATP-grasp" evidence="14">
    <location>
        <begin position="107"/>
        <end position="313"/>
    </location>
</feature>
<evidence type="ECO:0000256" key="13">
    <source>
        <dbReference type="PROSITE-ProRule" id="PRU00409"/>
    </source>
</evidence>
<keyword evidence="5 12" id="KW-0436">Ligase</keyword>
<dbReference type="InterPro" id="IPR020562">
    <property type="entry name" value="PRibGlycinamide_synth_N"/>
</dbReference>
<evidence type="ECO:0000256" key="11">
    <source>
        <dbReference type="ARBA" id="ARBA00042864"/>
    </source>
</evidence>
<dbReference type="PANTHER" id="PTHR43472">
    <property type="entry name" value="PHOSPHORIBOSYLAMINE--GLYCINE LIGASE"/>
    <property type="match status" value="1"/>
</dbReference>
<dbReference type="Gene3D" id="3.30.1490.20">
    <property type="entry name" value="ATP-grasp fold, A domain"/>
    <property type="match status" value="1"/>
</dbReference>
<evidence type="ECO:0000313" key="16">
    <source>
        <dbReference type="Proteomes" id="UP000606870"/>
    </source>
</evidence>
<dbReference type="EC" id="6.3.4.13" evidence="4 12"/>
<dbReference type="PANTHER" id="PTHR43472:SF1">
    <property type="entry name" value="PHOSPHORIBOSYLAMINE--GLYCINE LIGASE, CHLOROPLASTIC"/>
    <property type="match status" value="1"/>
</dbReference>
<dbReference type="InterPro" id="IPR013815">
    <property type="entry name" value="ATP_grasp_subdomain_1"/>
</dbReference>
<reference evidence="15 16" key="1">
    <citation type="submission" date="2020-08" db="EMBL/GenBank/DDBJ databases">
        <authorList>
            <person name="Liu C."/>
            <person name="Sun Q."/>
        </authorList>
    </citation>
    <scope>NUCLEOTIDE SEQUENCE [LARGE SCALE GENOMIC DNA]</scope>
    <source>
        <strain evidence="15 16">NSJ-59</strain>
    </source>
</reference>
<dbReference type="InterPro" id="IPR037123">
    <property type="entry name" value="PRibGlycinamide_synth_C_sf"/>
</dbReference>
<comment type="caution">
    <text evidence="15">The sequence shown here is derived from an EMBL/GenBank/DDBJ whole genome shotgun (WGS) entry which is preliminary data.</text>
</comment>
<keyword evidence="8 13" id="KW-0067">ATP-binding</keyword>
<dbReference type="InterPro" id="IPR011761">
    <property type="entry name" value="ATP-grasp"/>
</dbReference>
<evidence type="ECO:0000256" key="10">
    <source>
        <dbReference type="ARBA" id="ARBA00042242"/>
    </source>
</evidence>
<dbReference type="NCBIfam" id="TIGR00877">
    <property type="entry name" value="purD"/>
    <property type="match status" value="1"/>
</dbReference>
<dbReference type="PROSITE" id="PS00184">
    <property type="entry name" value="GARS"/>
    <property type="match status" value="1"/>
</dbReference>